<dbReference type="Proteomes" id="UP000824232">
    <property type="component" value="Unassembled WGS sequence"/>
</dbReference>
<comment type="caution">
    <text evidence="1">The sequence shown here is derived from an EMBL/GenBank/DDBJ whole genome shotgun (WGS) entry which is preliminary data.</text>
</comment>
<protein>
    <submittedName>
        <fullName evidence="1">Uncharacterized protein</fullName>
    </submittedName>
</protein>
<dbReference type="AlphaFoldDB" id="A0A9D1DVU1"/>
<reference evidence="1" key="1">
    <citation type="submission" date="2020-10" db="EMBL/GenBank/DDBJ databases">
        <authorList>
            <person name="Gilroy R."/>
        </authorList>
    </citation>
    <scope>NUCLEOTIDE SEQUENCE</scope>
    <source>
        <strain evidence="1">CHK184-20233</strain>
    </source>
</reference>
<accession>A0A9D1DVU1</accession>
<proteinExistence type="predicted"/>
<organism evidence="1 2">
    <name type="scientific">Candidatus Onthousia excrementipullorum</name>
    <dbReference type="NCBI Taxonomy" id="2840884"/>
    <lineage>
        <taxon>Bacteria</taxon>
        <taxon>Bacillati</taxon>
        <taxon>Bacillota</taxon>
        <taxon>Bacilli</taxon>
        <taxon>Candidatus Onthousia</taxon>
    </lineage>
</organism>
<gene>
    <name evidence="1" type="ORF">IAB38_06755</name>
</gene>
<reference evidence="1" key="2">
    <citation type="journal article" date="2021" name="PeerJ">
        <title>Extensive microbial diversity within the chicken gut microbiome revealed by metagenomics and culture.</title>
        <authorList>
            <person name="Gilroy R."/>
            <person name="Ravi A."/>
            <person name="Getino M."/>
            <person name="Pursley I."/>
            <person name="Horton D.L."/>
            <person name="Alikhan N.F."/>
            <person name="Baker D."/>
            <person name="Gharbi K."/>
            <person name="Hall N."/>
            <person name="Watson M."/>
            <person name="Adriaenssens E.M."/>
            <person name="Foster-Nyarko E."/>
            <person name="Jarju S."/>
            <person name="Secka A."/>
            <person name="Antonio M."/>
            <person name="Oren A."/>
            <person name="Chaudhuri R.R."/>
            <person name="La Ragione R."/>
            <person name="Hildebrand F."/>
            <person name="Pallen M.J."/>
        </authorList>
    </citation>
    <scope>NUCLEOTIDE SEQUENCE</scope>
    <source>
        <strain evidence="1">CHK184-20233</strain>
    </source>
</reference>
<evidence type="ECO:0000313" key="1">
    <source>
        <dbReference type="EMBL" id="HIR59734.1"/>
    </source>
</evidence>
<dbReference type="EMBL" id="DVHC01000063">
    <property type="protein sequence ID" value="HIR59734.1"/>
    <property type="molecule type" value="Genomic_DNA"/>
</dbReference>
<evidence type="ECO:0000313" key="2">
    <source>
        <dbReference type="Proteomes" id="UP000824232"/>
    </source>
</evidence>
<name>A0A9D1DVU1_9FIRM</name>
<sequence>MGKLTQEELNLILENINRNMSDYDKDIKRKMEHSDKVELDMYKVNPAFLNQENTDTVSNTHGRVKRINHRSRF</sequence>